<dbReference type="PROSITE" id="PS00365">
    <property type="entry name" value="NIR_SIR"/>
    <property type="match status" value="1"/>
</dbReference>
<reference evidence="9 10" key="1">
    <citation type="submission" date="2020-08" db="EMBL/GenBank/DDBJ databases">
        <title>Bridging the membrane lipid divide: bacteria of the FCB group superphylum have the potential to synthesize archaeal ether lipids.</title>
        <authorList>
            <person name="Villanueva L."/>
            <person name="Von Meijenfeldt F.A.B."/>
            <person name="Westbye A.B."/>
            <person name="Yadav S."/>
            <person name="Hopmans E.C."/>
            <person name="Dutilh B.E."/>
            <person name="Sinninghe Damste J.S."/>
        </authorList>
    </citation>
    <scope>NUCLEOTIDE SEQUENCE [LARGE SCALE GENOMIC DNA]</scope>
    <source>
        <strain evidence="9">NIOZ-UU47</strain>
    </source>
</reference>
<dbReference type="GO" id="GO:0051539">
    <property type="term" value="F:4 iron, 4 sulfur cluster binding"/>
    <property type="evidence" value="ECO:0007669"/>
    <property type="project" value="UniProtKB-KW"/>
</dbReference>
<proteinExistence type="predicted"/>
<evidence type="ECO:0000256" key="4">
    <source>
        <dbReference type="ARBA" id="ARBA00023002"/>
    </source>
</evidence>
<dbReference type="Proteomes" id="UP000614424">
    <property type="component" value="Unassembled WGS sequence"/>
</dbReference>
<feature type="domain" description="Nitrite/Sulfite reductase ferredoxin-like" evidence="8">
    <location>
        <begin position="4"/>
        <end position="59"/>
    </location>
</feature>
<evidence type="ECO:0000259" key="7">
    <source>
        <dbReference type="Pfam" id="PF01077"/>
    </source>
</evidence>
<feature type="domain" description="Nitrite/sulphite reductase 4Fe-4S" evidence="7">
    <location>
        <begin position="74"/>
        <end position="190"/>
    </location>
</feature>
<keyword evidence="6" id="KW-0411">Iron-sulfur</keyword>
<accession>A0A8J6NDK8</accession>
<dbReference type="InterPro" id="IPR005117">
    <property type="entry name" value="NiRdtase/SiRdtase_haem-b_fer"/>
</dbReference>
<gene>
    <name evidence="9" type="ORF">H8E41_08605</name>
</gene>
<dbReference type="SUPFAM" id="SSF55124">
    <property type="entry name" value="Nitrite/Sulfite reductase N-terminal domain-like"/>
    <property type="match status" value="1"/>
</dbReference>
<dbReference type="Gene3D" id="3.30.413.10">
    <property type="entry name" value="Sulfite Reductase Hemoprotein, domain 1"/>
    <property type="match status" value="1"/>
</dbReference>
<dbReference type="InterPro" id="IPR036136">
    <property type="entry name" value="Nit/Sulf_reduc_fer-like_dom_sf"/>
</dbReference>
<dbReference type="Gene3D" id="3.90.480.10">
    <property type="entry name" value="Sulfite Reductase Hemoprotein,Domain 2"/>
    <property type="match status" value="1"/>
</dbReference>
<dbReference type="InterPro" id="IPR051329">
    <property type="entry name" value="NIR_SIR_4Fe-4S"/>
</dbReference>
<dbReference type="PANTHER" id="PTHR32439">
    <property type="entry name" value="FERREDOXIN--NITRITE REDUCTASE, CHLOROPLASTIC"/>
    <property type="match status" value="1"/>
</dbReference>
<dbReference type="GO" id="GO:0020037">
    <property type="term" value="F:heme binding"/>
    <property type="evidence" value="ECO:0007669"/>
    <property type="project" value="InterPro"/>
</dbReference>
<evidence type="ECO:0000256" key="1">
    <source>
        <dbReference type="ARBA" id="ARBA00022485"/>
    </source>
</evidence>
<sequence>MDITVLLPAGRLPLDIMAKAHAVAEKHGLAIYLSTAQNLRLLDVPEDRIDEVKEELAAVGADFKGPGKFPLPRVCIGERHCKLGLIDTEKLSDRILERFEGRPKTKPKFKIAVSGCVLCCSGVKTTDIGIHASKVGFDVYVGGKGGPYPKVGRRILHGVDEKSAIDAVEKIVEFHHDKTTQKQRMRKLIDHPEFPYPDEV</sequence>
<protein>
    <submittedName>
        <fullName evidence="9">Nitrite reductase</fullName>
    </submittedName>
</protein>
<keyword evidence="5" id="KW-0408">Iron</keyword>
<evidence type="ECO:0000259" key="8">
    <source>
        <dbReference type="Pfam" id="PF03460"/>
    </source>
</evidence>
<dbReference type="InterPro" id="IPR045854">
    <property type="entry name" value="NO2/SO3_Rdtase_4Fe4S_sf"/>
</dbReference>
<keyword evidence="3" id="KW-0479">Metal-binding</keyword>
<evidence type="ECO:0000256" key="6">
    <source>
        <dbReference type="ARBA" id="ARBA00023014"/>
    </source>
</evidence>
<evidence type="ECO:0000313" key="9">
    <source>
        <dbReference type="EMBL" id="MBC8317955.1"/>
    </source>
</evidence>
<comment type="caution">
    <text evidence="9">The sequence shown here is derived from an EMBL/GenBank/DDBJ whole genome shotgun (WGS) entry which is preliminary data.</text>
</comment>
<name>A0A8J6NDK8_9BACT</name>
<dbReference type="PANTHER" id="PTHR32439:SF9">
    <property type="entry name" value="BLR3264 PROTEIN"/>
    <property type="match status" value="1"/>
</dbReference>
<dbReference type="GO" id="GO:0016491">
    <property type="term" value="F:oxidoreductase activity"/>
    <property type="evidence" value="ECO:0007669"/>
    <property type="project" value="UniProtKB-KW"/>
</dbReference>
<dbReference type="GO" id="GO:0046872">
    <property type="term" value="F:metal ion binding"/>
    <property type="evidence" value="ECO:0007669"/>
    <property type="project" value="UniProtKB-KW"/>
</dbReference>
<keyword evidence="2" id="KW-0349">Heme</keyword>
<dbReference type="Pfam" id="PF01077">
    <property type="entry name" value="NIR_SIR"/>
    <property type="match status" value="1"/>
</dbReference>
<dbReference type="SUPFAM" id="SSF56014">
    <property type="entry name" value="Nitrite and sulphite reductase 4Fe-4S domain-like"/>
    <property type="match status" value="1"/>
</dbReference>
<evidence type="ECO:0000256" key="5">
    <source>
        <dbReference type="ARBA" id="ARBA00023004"/>
    </source>
</evidence>
<evidence type="ECO:0000256" key="3">
    <source>
        <dbReference type="ARBA" id="ARBA00022723"/>
    </source>
</evidence>
<dbReference type="AlphaFoldDB" id="A0A8J6NDK8"/>
<dbReference type="EMBL" id="JACNJZ010000118">
    <property type="protein sequence ID" value="MBC8317955.1"/>
    <property type="molecule type" value="Genomic_DNA"/>
</dbReference>
<keyword evidence="1" id="KW-0004">4Fe-4S</keyword>
<evidence type="ECO:0000256" key="2">
    <source>
        <dbReference type="ARBA" id="ARBA00022617"/>
    </source>
</evidence>
<dbReference type="InterPro" id="IPR006067">
    <property type="entry name" value="NO2/SO3_Rdtase_4Fe4S_dom"/>
</dbReference>
<organism evidence="9 10">
    <name type="scientific">Candidatus Desulfobia pelagia</name>
    <dbReference type="NCBI Taxonomy" id="2841692"/>
    <lineage>
        <taxon>Bacteria</taxon>
        <taxon>Pseudomonadati</taxon>
        <taxon>Thermodesulfobacteriota</taxon>
        <taxon>Desulfobulbia</taxon>
        <taxon>Desulfobulbales</taxon>
        <taxon>Desulfobulbaceae</taxon>
        <taxon>Candidatus Desulfobia</taxon>
    </lineage>
</organism>
<keyword evidence="4" id="KW-0560">Oxidoreductase</keyword>
<dbReference type="InterPro" id="IPR006066">
    <property type="entry name" value="NO2/SO3_Rdtase_FeS/sirohaem_BS"/>
</dbReference>
<evidence type="ECO:0000313" key="10">
    <source>
        <dbReference type="Proteomes" id="UP000614424"/>
    </source>
</evidence>
<dbReference type="Pfam" id="PF03460">
    <property type="entry name" value="NIR_SIR_ferr"/>
    <property type="match status" value="1"/>
</dbReference>